<keyword evidence="7 13" id="KW-0276">Fatty acid metabolism</keyword>
<evidence type="ECO:0000256" key="5">
    <source>
        <dbReference type="ARBA" id="ARBA00022741"/>
    </source>
</evidence>
<evidence type="ECO:0000256" key="8">
    <source>
        <dbReference type="ARBA" id="ARBA00022833"/>
    </source>
</evidence>
<keyword evidence="2 13" id="KW-0444">Lipid biosynthesis</keyword>
<evidence type="ECO:0000256" key="9">
    <source>
        <dbReference type="ARBA" id="ARBA00022840"/>
    </source>
</evidence>
<dbReference type="InterPro" id="IPR034733">
    <property type="entry name" value="AcCoA_carboxyl_beta"/>
</dbReference>
<evidence type="ECO:0000256" key="3">
    <source>
        <dbReference type="ARBA" id="ARBA00022679"/>
    </source>
</evidence>
<evidence type="ECO:0000256" key="10">
    <source>
        <dbReference type="ARBA" id="ARBA00023098"/>
    </source>
</evidence>
<dbReference type="GO" id="GO:2001295">
    <property type="term" value="P:malonyl-CoA biosynthetic process"/>
    <property type="evidence" value="ECO:0007669"/>
    <property type="project" value="UniProtKB-UniRule"/>
</dbReference>
<comment type="catalytic activity">
    <reaction evidence="13">
        <text>N(6)-carboxybiotinyl-L-lysyl-[protein] + acetyl-CoA = N(6)-biotinyl-L-lysyl-[protein] + malonyl-CoA</text>
        <dbReference type="Rhea" id="RHEA:54728"/>
        <dbReference type="Rhea" id="RHEA-COMP:10505"/>
        <dbReference type="Rhea" id="RHEA-COMP:10506"/>
        <dbReference type="ChEBI" id="CHEBI:57288"/>
        <dbReference type="ChEBI" id="CHEBI:57384"/>
        <dbReference type="ChEBI" id="CHEBI:83144"/>
        <dbReference type="ChEBI" id="CHEBI:83145"/>
        <dbReference type="EC" id="2.1.3.15"/>
    </reaction>
</comment>
<evidence type="ECO:0000256" key="4">
    <source>
        <dbReference type="ARBA" id="ARBA00022723"/>
    </source>
</evidence>
<dbReference type="InterPro" id="IPR000438">
    <property type="entry name" value="Acetyl_CoA_COase_Trfase_b_su"/>
</dbReference>
<feature type="binding site" evidence="13">
    <location>
        <position position="35"/>
    </location>
    <ligand>
        <name>Zn(2+)</name>
        <dbReference type="ChEBI" id="CHEBI:29105"/>
    </ligand>
</feature>
<dbReference type="KEGG" id="acp:A2cp1_2699"/>
<protein>
    <recommendedName>
        <fullName evidence="13">Acetyl-coenzyme A carboxylase carboxyl transferase subunit beta</fullName>
        <shortName evidence="13">ACCase subunit beta</shortName>
        <shortName evidence="13">Acetyl-CoA carboxylase carboxyltransferase subunit beta</shortName>
        <ecNumber evidence="13">2.1.3.15</ecNumber>
    </recommendedName>
</protein>
<feature type="region of interest" description="Disordered" evidence="14">
    <location>
        <begin position="1"/>
        <end position="24"/>
    </location>
</feature>
<dbReference type="UniPathway" id="UPA00655">
    <property type="reaction ID" value="UER00711"/>
</dbReference>
<keyword evidence="6 13" id="KW-0863">Zinc-finger</keyword>
<dbReference type="Pfam" id="PF01039">
    <property type="entry name" value="Carboxyl_trans"/>
    <property type="match status" value="1"/>
</dbReference>
<dbReference type="SUPFAM" id="SSF52096">
    <property type="entry name" value="ClpP/crotonase"/>
    <property type="match status" value="1"/>
</dbReference>
<keyword evidence="9 13" id="KW-0067">ATP-binding</keyword>
<keyword evidence="13" id="KW-0963">Cytoplasm</keyword>
<dbReference type="Proteomes" id="UP000007089">
    <property type="component" value="Chromosome"/>
</dbReference>
<comment type="pathway">
    <text evidence="13">Lipid metabolism; malonyl-CoA biosynthesis; malonyl-CoA from acetyl-CoA: step 1/1.</text>
</comment>
<dbReference type="InterPro" id="IPR041010">
    <property type="entry name" value="Znf-ACC"/>
</dbReference>
<dbReference type="Pfam" id="PF17848">
    <property type="entry name" value="Zn_ribbon_ACC"/>
    <property type="match status" value="1"/>
</dbReference>
<dbReference type="NCBIfam" id="TIGR00515">
    <property type="entry name" value="accD"/>
    <property type="match status" value="1"/>
</dbReference>
<evidence type="ECO:0000313" key="16">
    <source>
        <dbReference type="EMBL" id="ACL66036.1"/>
    </source>
</evidence>
<dbReference type="PRINTS" id="PR01070">
    <property type="entry name" value="ACCCTRFRASEB"/>
</dbReference>
<evidence type="ECO:0000256" key="2">
    <source>
        <dbReference type="ARBA" id="ARBA00022516"/>
    </source>
</evidence>
<dbReference type="RefSeq" id="WP_012633806.1">
    <property type="nucleotide sequence ID" value="NC_011891.1"/>
</dbReference>
<evidence type="ECO:0000259" key="15">
    <source>
        <dbReference type="PROSITE" id="PS50980"/>
    </source>
</evidence>
<comment type="similarity">
    <text evidence="13">Belongs to the AccD/PCCB family.</text>
</comment>
<dbReference type="HOGENOM" id="CLU_015486_1_0_7"/>
<keyword evidence="3 13" id="KW-0808">Transferase</keyword>
<keyword evidence="5 13" id="KW-0547">Nucleotide-binding</keyword>
<dbReference type="InterPro" id="IPR029045">
    <property type="entry name" value="ClpP/crotonase-like_dom_sf"/>
</dbReference>
<comment type="function">
    <text evidence="12 13">Component of the acetyl coenzyme A carboxylase (ACC) complex. Biotin carboxylase (BC) catalyzes the carboxylation of biotin on its carrier protein (BCCP) and then the CO(2) group is transferred by the transcarboxylase to acetyl-CoA to form malonyl-CoA.</text>
</comment>
<feature type="domain" description="CoA carboxyltransferase N-terminal" evidence="15">
    <location>
        <begin position="31"/>
        <end position="286"/>
    </location>
</feature>
<evidence type="ECO:0000313" key="17">
    <source>
        <dbReference type="Proteomes" id="UP000007089"/>
    </source>
</evidence>
<reference evidence="16" key="1">
    <citation type="submission" date="2009-01" db="EMBL/GenBank/DDBJ databases">
        <title>Complete sequence of Anaeromyxobacter dehalogenans 2CP-1.</title>
        <authorList>
            <consortium name="US DOE Joint Genome Institute"/>
            <person name="Lucas S."/>
            <person name="Copeland A."/>
            <person name="Lapidus A."/>
            <person name="Glavina del Rio T."/>
            <person name="Dalin E."/>
            <person name="Tice H."/>
            <person name="Bruce D."/>
            <person name="Goodwin L."/>
            <person name="Pitluck S."/>
            <person name="Saunders E."/>
            <person name="Brettin T."/>
            <person name="Detter J.C."/>
            <person name="Han C."/>
            <person name="Larimer F."/>
            <person name="Land M."/>
            <person name="Hauser L."/>
            <person name="Kyrpides N."/>
            <person name="Ovchinnikova G."/>
            <person name="Beliaev A.S."/>
            <person name="Richardson P."/>
        </authorList>
    </citation>
    <scope>NUCLEOTIDE SEQUENCE</scope>
    <source>
        <strain evidence="16">2CP-1</strain>
    </source>
</reference>
<feature type="zinc finger region" description="C4-type" evidence="13">
    <location>
        <begin position="35"/>
        <end position="57"/>
    </location>
</feature>
<evidence type="ECO:0000256" key="7">
    <source>
        <dbReference type="ARBA" id="ARBA00022832"/>
    </source>
</evidence>
<proteinExistence type="inferred from homology"/>
<dbReference type="EMBL" id="CP001359">
    <property type="protein sequence ID" value="ACL66036.1"/>
    <property type="molecule type" value="Genomic_DNA"/>
</dbReference>
<evidence type="ECO:0000256" key="11">
    <source>
        <dbReference type="ARBA" id="ARBA00023160"/>
    </source>
</evidence>
<dbReference type="HAMAP" id="MF_01395">
    <property type="entry name" value="AcetylCoA_CT_beta"/>
    <property type="match status" value="1"/>
</dbReference>
<accession>B8JDI7</accession>
<comment type="cofactor">
    <cofactor evidence="13">
        <name>Zn(2+)</name>
        <dbReference type="ChEBI" id="CHEBI:29105"/>
    </cofactor>
    <text evidence="13">Binds 1 zinc ion per subunit.</text>
</comment>
<dbReference type="GO" id="GO:0006633">
    <property type="term" value="P:fatty acid biosynthetic process"/>
    <property type="evidence" value="ECO:0007669"/>
    <property type="project" value="UniProtKB-KW"/>
</dbReference>
<dbReference type="EC" id="2.1.3.15" evidence="13"/>
<dbReference type="GO" id="GO:0009317">
    <property type="term" value="C:acetyl-CoA carboxylase complex"/>
    <property type="evidence" value="ECO:0007669"/>
    <property type="project" value="InterPro"/>
</dbReference>
<evidence type="ECO:0000256" key="12">
    <source>
        <dbReference type="ARBA" id="ARBA00025280"/>
    </source>
</evidence>
<keyword evidence="8 13" id="KW-0862">Zinc</keyword>
<dbReference type="Gene3D" id="3.90.226.10">
    <property type="entry name" value="2-enoyl-CoA Hydratase, Chain A, domain 1"/>
    <property type="match status" value="1"/>
</dbReference>
<keyword evidence="17" id="KW-1185">Reference proteome</keyword>
<name>B8JDI7_ANAD2</name>
<evidence type="ECO:0000256" key="1">
    <source>
        <dbReference type="ARBA" id="ARBA00004496"/>
    </source>
</evidence>
<gene>
    <name evidence="13" type="primary">accD</name>
    <name evidence="16" type="ordered locus">A2cp1_2699</name>
</gene>
<feature type="binding site" evidence="13">
    <location>
        <position position="57"/>
    </location>
    <ligand>
        <name>Zn(2+)</name>
        <dbReference type="ChEBI" id="CHEBI:29105"/>
    </ligand>
</feature>
<evidence type="ECO:0000256" key="6">
    <source>
        <dbReference type="ARBA" id="ARBA00022771"/>
    </source>
</evidence>
<dbReference type="GO" id="GO:0016743">
    <property type="term" value="F:carboxyl- or carbamoyltransferase activity"/>
    <property type="evidence" value="ECO:0007669"/>
    <property type="project" value="UniProtKB-UniRule"/>
</dbReference>
<feature type="compositionally biased region" description="Basic residues" evidence="14">
    <location>
        <begin position="1"/>
        <end position="11"/>
    </location>
</feature>
<evidence type="ECO:0000256" key="14">
    <source>
        <dbReference type="SAM" id="MobiDB-lite"/>
    </source>
</evidence>
<organism evidence="16 17">
    <name type="scientific">Anaeromyxobacter dehalogenans (strain ATCC BAA-258 / DSM 21875 / 2CP-1)</name>
    <dbReference type="NCBI Taxonomy" id="455488"/>
    <lineage>
        <taxon>Bacteria</taxon>
        <taxon>Pseudomonadati</taxon>
        <taxon>Myxococcota</taxon>
        <taxon>Myxococcia</taxon>
        <taxon>Myxococcales</taxon>
        <taxon>Cystobacterineae</taxon>
        <taxon>Anaeromyxobacteraceae</taxon>
        <taxon>Anaeromyxobacter</taxon>
    </lineage>
</organism>
<keyword evidence="4 13" id="KW-0479">Metal-binding</keyword>
<dbReference type="GO" id="GO:0008270">
    <property type="term" value="F:zinc ion binding"/>
    <property type="evidence" value="ECO:0007669"/>
    <property type="project" value="UniProtKB-UniRule"/>
</dbReference>
<evidence type="ECO:0000256" key="13">
    <source>
        <dbReference type="HAMAP-Rule" id="MF_01395"/>
    </source>
</evidence>
<dbReference type="GO" id="GO:0005524">
    <property type="term" value="F:ATP binding"/>
    <property type="evidence" value="ECO:0007669"/>
    <property type="project" value="UniProtKB-KW"/>
</dbReference>
<feature type="binding site" evidence="13">
    <location>
        <position position="54"/>
    </location>
    <ligand>
        <name>Zn(2+)</name>
        <dbReference type="ChEBI" id="CHEBI:29105"/>
    </ligand>
</feature>
<feature type="binding site" evidence="13">
    <location>
        <position position="38"/>
    </location>
    <ligand>
        <name>Zn(2+)</name>
        <dbReference type="ChEBI" id="CHEBI:29105"/>
    </ligand>
</feature>
<comment type="subcellular location">
    <subcellularLocation>
        <location evidence="1 13">Cytoplasm</location>
    </subcellularLocation>
</comment>
<dbReference type="PANTHER" id="PTHR42995">
    <property type="entry name" value="ACETYL-COENZYME A CARBOXYLASE CARBOXYL TRANSFERASE SUBUNIT BETA, CHLOROPLASTIC"/>
    <property type="match status" value="1"/>
</dbReference>
<comment type="subunit">
    <text evidence="13">Acetyl-CoA carboxylase is a heterohexamer composed of biotin carboxyl carrier protein (AccB), biotin carboxylase (AccC) and two subunits each of ACCase subunit alpha (AccA) and ACCase subunit beta (AccD).</text>
</comment>
<dbReference type="PANTHER" id="PTHR42995:SF5">
    <property type="entry name" value="ACETYL-COENZYME A CARBOXYLASE CARBOXYL TRANSFERASE SUBUNIT BETA, CHLOROPLASTIC"/>
    <property type="match status" value="1"/>
</dbReference>
<keyword evidence="10 13" id="KW-0443">Lipid metabolism</keyword>
<dbReference type="GO" id="GO:0003989">
    <property type="term" value="F:acetyl-CoA carboxylase activity"/>
    <property type="evidence" value="ECO:0007669"/>
    <property type="project" value="InterPro"/>
</dbReference>
<sequence length="286" mass="31401">MAWFSKQKKLKSKESTTPAAQPAPAAKGEGIWYKCDACGEVVPRAEYERSWNVCPSCGNHDALPVRRRFDLVLDPGSFQELDAELTPQDPLGFSDSKKYRDRLRSTFKASGLRDAFISGVGAIGGQPVSLGSFAFEFMGGSMGSVVGEKVARVFDRAYERRIPAIVFSSTGGARMQEGIFSLMQMAKTSAALHRFRSVRKPYVSVMLHPTTGGVAASFAWLGDVVIAEPKALIGFAGPRVIEQTIREKLPPGFQRSEFLLEHGMIDAIVPRLEMREKLRQLLSLVG</sequence>
<dbReference type="InterPro" id="IPR011762">
    <property type="entry name" value="COA_CT_N"/>
</dbReference>
<dbReference type="AlphaFoldDB" id="B8JDI7"/>
<dbReference type="PROSITE" id="PS50980">
    <property type="entry name" value="COA_CT_NTER"/>
    <property type="match status" value="1"/>
</dbReference>
<keyword evidence="11 13" id="KW-0275">Fatty acid biosynthesis</keyword>